<evidence type="ECO:0000256" key="3">
    <source>
        <dbReference type="PROSITE-ProRule" id="PRU00492"/>
    </source>
</evidence>
<dbReference type="InterPro" id="IPR011856">
    <property type="entry name" value="tRNA_endonuc-like_dom_sf"/>
</dbReference>
<dbReference type="GO" id="GO:0009307">
    <property type="term" value="P:DNA restriction-modification system"/>
    <property type="evidence" value="ECO:0007669"/>
    <property type="project" value="InterPro"/>
</dbReference>
<evidence type="ECO:0000256" key="1">
    <source>
        <dbReference type="ARBA" id="ARBA00022741"/>
    </source>
</evidence>
<dbReference type="PROSITE" id="PS51161">
    <property type="entry name" value="ATP_CONE"/>
    <property type="match status" value="1"/>
</dbReference>
<dbReference type="InterPro" id="IPR011335">
    <property type="entry name" value="Restrct_endonuc-II-like"/>
</dbReference>
<keyword evidence="5" id="KW-0540">Nuclease</keyword>
<evidence type="ECO:0000313" key="5">
    <source>
        <dbReference type="EMBL" id="SFD78652.1"/>
    </source>
</evidence>
<dbReference type="InParanoid" id="A0A1I1V6K0"/>
<dbReference type="OrthoDB" id="320396at2"/>
<gene>
    <name evidence="5" type="ORF">SAMN05444380_10255</name>
</gene>
<name>A0A1I1V6K0_9BACT</name>
<dbReference type="eggNOG" id="COG1327">
    <property type="taxonomic scope" value="Bacteria"/>
</dbReference>
<dbReference type="InterPro" id="IPR007560">
    <property type="entry name" value="Restrct_endonuc_IV_Mrr"/>
</dbReference>
<dbReference type="STRING" id="385682.SAMN05444380_10255"/>
<dbReference type="GO" id="GO:0003677">
    <property type="term" value="F:DNA binding"/>
    <property type="evidence" value="ECO:0007669"/>
    <property type="project" value="InterPro"/>
</dbReference>
<dbReference type="Pfam" id="PF04471">
    <property type="entry name" value="Mrr_cat"/>
    <property type="match status" value="1"/>
</dbReference>
<keyword evidence="5" id="KW-0255">Endonuclease</keyword>
<keyword evidence="2 3" id="KW-0067">ATP-binding</keyword>
<dbReference type="GO" id="GO:0004519">
    <property type="term" value="F:endonuclease activity"/>
    <property type="evidence" value="ECO:0007669"/>
    <property type="project" value="UniProtKB-KW"/>
</dbReference>
<sequence length="280" mass="31973">MNQLPSVRKASGELQPFEISKLENSLLRSGANEELIKDITTDIVEWMEEGTSTKQIYTRAFRLLHKKRRSMAARYSLKKAIMALGPSGYPFEHFVGHIFRCKGFEVKVGQVVEGKCVTHEVDVIASGNLSQHLVECKYHNSQGKCSSIQVPLYIRSRVDDIIATRKSLPQYKNFTFHGWIVTNTRFTTDAMQYGRCCGLNLMSWDYPKNDSLKALIEKYKAFPITTLTQLTKAHKQHLLKEGIVLCSELLETPQILSSLELRRTNLRKVMEELNDLCDGQ</sequence>
<protein>
    <submittedName>
        <fullName evidence="5">Restriction endonuclease</fullName>
    </submittedName>
</protein>
<dbReference type="SUPFAM" id="SSF52980">
    <property type="entry name" value="Restriction endonuclease-like"/>
    <property type="match status" value="1"/>
</dbReference>
<keyword evidence="1 3" id="KW-0547">Nucleotide-binding</keyword>
<keyword evidence="5" id="KW-0378">Hydrolase</keyword>
<evidence type="ECO:0000259" key="4">
    <source>
        <dbReference type="PROSITE" id="PS51161"/>
    </source>
</evidence>
<dbReference type="RefSeq" id="WP_010527964.1">
    <property type="nucleotide sequence ID" value="NZ_AFSL01000065.1"/>
</dbReference>
<feature type="domain" description="ATP-cone" evidence="4">
    <location>
        <begin position="5"/>
        <end position="86"/>
    </location>
</feature>
<evidence type="ECO:0000313" key="6">
    <source>
        <dbReference type="Proteomes" id="UP000181976"/>
    </source>
</evidence>
<evidence type="ECO:0000256" key="2">
    <source>
        <dbReference type="ARBA" id="ARBA00022840"/>
    </source>
</evidence>
<dbReference type="Gene3D" id="3.40.1350.10">
    <property type="match status" value="1"/>
</dbReference>
<keyword evidence="6" id="KW-1185">Reference proteome</keyword>
<organism evidence="5 6">
    <name type="scientific">Thermophagus xiamenensis</name>
    <dbReference type="NCBI Taxonomy" id="385682"/>
    <lineage>
        <taxon>Bacteria</taxon>
        <taxon>Pseudomonadati</taxon>
        <taxon>Bacteroidota</taxon>
        <taxon>Bacteroidia</taxon>
        <taxon>Marinilabiliales</taxon>
        <taxon>Marinilabiliaceae</taxon>
        <taxon>Thermophagus</taxon>
    </lineage>
</organism>
<dbReference type="EMBL" id="FONA01000002">
    <property type="protein sequence ID" value="SFD78652.1"/>
    <property type="molecule type" value="Genomic_DNA"/>
</dbReference>
<dbReference type="InterPro" id="IPR005144">
    <property type="entry name" value="ATP-cone_dom"/>
</dbReference>
<dbReference type="GO" id="GO:0005524">
    <property type="term" value="F:ATP binding"/>
    <property type="evidence" value="ECO:0007669"/>
    <property type="project" value="UniProtKB-UniRule"/>
</dbReference>
<dbReference type="AlphaFoldDB" id="A0A1I1V6K0"/>
<dbReference type="CDD" id="cd22308">
    <property type="entry name" value="Af1548-like"/>
    <property type="match status" value="1"/>
</dbReference>
<reference evidence="5 6" key="1">
    <citation type="submission" date="2016-10" db="EMBL/GenBank/DDBJ databases">
        <authorList>
            <person name="de Groot N.N."/>
        </authorList>
    </citation>
    <scope>NUCLEOTIDE SEQUENCE [LARGE SCALE GENOMIC DNA]</scope>
    <source>
        <strain evidence="5 6">DSM 19012</strain>
    </source>
</reference>
<accession>A0A1I1V6K0</accession>
<dbReference type="Proteomes" id="UP000181976">
    <property type="component" value="Unassembled WGS sequence"/>
</dbReference>
<proteinExistence type="predicted"/>